<evidence type="ECO:0000256" key="7">
    <source>
        <dbReference type="ARBA" id="ARBA00022927"/>
    </source>
</evidence>
<evidence type="ECO:0000256" key="10">
    <source>
        <dbReference type="RuleBase" id="RU365010"/>
    </source>
</evidence>
<dbReference type="GO" id="GO:0007017">
    <property type="term" value="P:microtubule-based process"/>
    <property type="evidence" value="ECO:0007669"/>
    <property type="project" value="InterPro"/>
</dbReference>
<gene>
    <name evidence="11" type="ORF">DEA37_0000628</name>
</gene>
<dbReference type="GO" id="GO:0005634">
    <property type="term" value="C:nucleus"/>
    <property type="evidence" value="ECO:0007669"/>
    <property type="project" value="UniProtKB-SubCell"/>
</dbReference>
<keyword evidence="5 10" id="KW-0493">Microtubule</keyword>
<sequence length="102" mass="11594">MTQQTKATVIKAEMSEETQEDAVHTAAEALDRFQEITEIPEFIKKEFDKKYGPSWHCIVGTNFCSTSSLLQKSSVQRSLSFYALLNVHPCAPHELHSCPHVW</sequence>
<dbReference type="EMBL" id="QNGE01000778">
    <property type="protein sequence ID" value="KAA3679312.1"/>
    <property type="molecule type" value="Genomic_DNA"/>
</dbReference>
<comment type="subcellular location">
    <subcellularLocation>
        <location evidence="2 10">Cytoplasm</location>
        <location evidence="2 10">Cytoskeleton</location>
    </subcellularLocation>
    <subcellularLocation>
        <location evidence="1">Nucleus</location>
    </subcellularLocation>
</comment>
<comment type="similarity">
    <text evidence="10">Belongs to the dynein light chain family.</text>
</comment>
<comment type="caution">
    <text evidence="11">The sequence shown here is derived from an EMBL/GenBank/DDBJ whole genome shotgun (WGS) entry which is preliminary data.</text>
</comment>
<keyword evidence="10" id="KW-0243">Dynein</keyword>
<keyword evidence="4 10" id="KW-0963">Cytoplasm</keyword>
<keyword evidence="9" id="KW-0539">Nucleus</keyword>
<evidence type="ECO:0000256" key="6">
    <source>
        <dbReference type="ARBA" id="ARBA00022816"/>
    </source>
</evidence>
<accession>A0A5J4NVH1</accession>
<dbReference type="AlphaFoldDB" id="A0A5J4NVH1"/>
<dbReference type="PANTHER" id="PTHR11886:SF35">
    <property type="entry name" value="DYNEIN LIGHT CHAIN"/>
    <property type="match status" value="1"/>
</dbReference>
<dbReference type="Gene3D" id="3.30.740.10">
    <property type="entry name" value="Protein Inhibitor Of Neuronal Nitric Oxide Synthase"/>
    <property type="match status" value="1"/>
</dbReference>
<proteinExistence type="inferred from homology"/>
<dbReference type="PANTHER" id="PTHR11886">
    <property type="entry name" value="DYNEIN LIGHT CHAIN"/>
    <property type="match status" value="1"/>
</dbReference>
<keyword evidence="7" id="KW-0653">Protein transport</keyword>
<evidence type="ECO:0000256" key="3">
    <source>
        <dbReference type="ARBA" id="ARBA00022448"/>
    </source>
</evidence>
<keyword evidence="8 10" id="KW-0206">Cytoskeleton</keyword>
<evidence type="ECO:0000256" key="5">
    <source>
        <dbReference type="ARBA" id="ARBA00022701"/>
    </source>
</evidence>
<dbReference type="InterPro" id="IPR001372">
    <property type="entry name" value="Dynein_light_chain_typ-1/2"/>
</dbReference>
<dbReference type="InterPro" id="IPR037177">
    <property type="entry name" value="DLC_sf"/>
</dbReference>
<reference evidence="11 12" key="1">
    <citation type="journal article" date="2019" name="Gigascience">
        <title>Whole-genome sequence of the oriental lung fluke Paragonimus westermani.</title>
        <authorList>
            <person name="Oey H."/>
            <person name="Zakrzewski M."/>
            <person name="Narain K."/>
            <person name="Devi K.R."/>
            <person name="Agatsuma T."/>
            <person name="Nawaratna S."/>
            <person name="Gobert G.N."/>
            <person name="Jones M.K."/>
            <person name="Ragan M.A."/>
            <person name="McManus D.P."/>
            <person name="Krause L."/>
        </authorList>
    </citation>
    <scope>NUCLEOTIDE SEQUENCE [LARGE SCALE GENOMIC DNA]</scope>
    <source>
        <strain evidence="11 12">IND2009</strain>
    </source>
</reference>
<dbReference type="Proteomes" id="UP000324629">
    <property type="component" value="Unassembled WGS sequence"/>
</dbReference>
<keyword evidence="3" id="KW-0813">Transport</keyword>
<name>A0A5J4NVH1_9TREM</name>
<evidence type="ECO:0000256" key="9">
    <source>
        <dbReference type="ARBA" id="ARBA00023242"/>
    </source>
</evidence>
<organism evidence="11 12">
    <name type="scientific">Paragonimus westermani</name>
    <dbReference type="NCBI Taxonomy" id="34504"/>
    <lineage>
        <taxon>Eukaryota</taxon>
        <taxon>Metazoa</taxon>
        <taxon>Spiralia</taxon>
        <taxon>Lophotrochozoa</taxon>
        <taxon>Platyhelminthes</taxon>
        <taxon>Trematoda</taxon>
        <taxon>Digenea</taxon>
        <taxon>Plagiorchiida</taxon>
        <taxon>Troglotremata</taxon>
        <taxon>Troglotrematidae</taxon>
        <taxon>Paragonimus</taxon>
    </lineage>
</organism>
<dbReference type="GO" id="GO:0051028">
    <property type="term" value="P:mRNA transport"/>
    <property type="evidence" value="ECO:0007669"/>
    <property type="project" value="UniProtKB-KW"/>
</dbReference>
<dbReference type="GO" id="GO:0005868">
    <property type="term" value="C:cytoplasmic dynein complex"/>
    <property type="evidence" value="ECO:0007669"/>
    <property type="project" value="TreeGrafter"/>
</dbReference>
<dbReference type="FunFam" id="3.30.740.10:FF:000005">
    <property type="entry name" value="Dynein light chain"/>
    <property type="match status" value="1"/>
</dbReference>
<evidence type="ECO:0000256" key="8">
    <source>
        <dbReference type="ARBA" id="ARBA00023212"/>
    </source>
</evidence>
<keyword evidence="10" id="KW-0505">Motor protein</keyword>
<dbReference type="SUPFAM" id="SSF54648">
    <property type="entry name" value="DLC"/>
    <property type="match status" value="1"/>
</dbReference>
<dbReference type="GO" id="GO:0045505">
    <property type="term" value="F:dynein intermediate chain binding"/>
    <property type="evidence" value="ECO:0007669"/>
    <property type="project" value="TreeGrafter"/>
</dbReference>
<dbReference type="Pfam" id="PF01221">
    <property type="entry name" value="Dynein_light"/>
    <property type="match status" value="1"/>
</dbReference>
<evidence type="ECO:0000256" key="1">
    <source>
        <dbReference type="ARBA" id="ARBA00004123"/>
    </source>
</evidence>
<evidence type="ECO:0000256" key="2">
    <source>
        <dbReference type="ARBA" id="ARBA00004245"/>
    </source>
</evidence>
<evidence type="ECO:0000313" key="12">
    <source>
        <dbReference type="Proteomes" id="UP000324629"/>
    </source>
</evidence>
<dbReference type="GO" id="GO:0005874">
    <property type="term" value="C:microtubule"/>
    <property type="evidence" value="ECO:0007669"/>
    <property type="project" value="UniProtKB-KW"/>
</dbReference>
<protein>
    <recommendedName>
        <fullName evidence="10">Dynein light chain</fullName>
    </recommendedName>
</protein>
<keyword evidence="6" id="KW-0509">mRNA transport</keyword>
<keyword evidence="12" id="KW-1185">Reference proteome</keyword>
<evidence type="ECO:0000256" key="4">
    <source>
        <dbReference type="ARBA" id="ARBA00022490"/>
    </source>
</evidence>
<dbReference type="SMART" id="SM01375">
    <property type="entry name" value="Dynein_light"/>
    <property type="match status" value="1"/>
</dbReference>
<evidence type="ECO:0000313" key="11">
    <source>
        <dbReference type="EMBL" id="KAA3679312.1"/>
    </source>
</evidence>
<dbReference type="GO" id="GO:0015031">
    <property type="term" value="P:protein transport"/>
    <property type="evidence" value="ECO:0007669"/>
    <property type="project" value="UniProtKB-KW"/>
</dbReference>